<evidence type="ECO:0000256" key="1">
    <source>
        <dbReference type="SAM" id="MobiDB-lite"/>
    </source>
</evidence>
<dbReference type="Proteomes" id="UP001396334">
    <property type="component" value="Unassembled WGS sequence"/>
</dbReference>
<organism evidence="2 3">
    <name type="scientific">Hibiscus sabdariffa</name>
    <name type="common">roselle</name>
    <dbReference type="NCBI Taxonomy" id="183260"/>
    <lineage>
        <taxon>Eukaryota</taxon>
        <taxon>Viridiplantae</taxon>
        <taxon>Streptophyta</taxon>
        <taxon>Embryophyta</taxon>
        <taxon>Tracheophyta</taxon>
        <taxon>Spermatophyta</taxon>
        <taxon>Magnoliopsida</taxon>
        <taxon>eudicotyledons</taxon>
        <taxon>Gunneridae</taxon>
        <taxon>Pentapetalae</taxon>
        <taxon>rosids</taxon>
        <taxon>malvids</taxon>
        <taxon>Malvales</taxon>
        <taxon>Malvaceae</taxon>
        <taxon>Malvoideae</taxon>
        <taxon>Hibiscus</taxon>
    </lineage>
</organism>
<reference evidence="2 3" key="1">
    <citation type="journal article" date="2024" name="G3 (Bethesda)">
        <title>Genome assembly of Hibiscus sabdariffa L. provides insights into metabolisms of medicinal natural products.</title>
        <authorList>
            <person name="Kim T."/>
        </authorList>
    </citation>
    <scope>NUCLEOTIDE SEQUENCE [LARGE SCALE GENOMIC DNA]</scope>
    <source>
        <strain evidence="2">TK-2024</strain>
        <tissue evidence="2">Old leaves</tissue>
    </source>
</reference>
<evidence type="ECO:0000313" key="2">
    <source>
        <dbReference type="EMBL" id="KAK9044952.1"/>
    </source>
</evidence>
<protein>
    <submittedName>
        <fullName evidence="2">Uncharacterized protein</fullName>
    </submittedName>
</protein>
<sequence length="124" mass="13794">MVKVQWSNQSSSEATLETEESMREQFLHLFDPEPFSHPFVAVSGFVGVMSEALGFPFFRHVLRLVSPRQPCVAFTRCPLPCSGRRVTALANQASRHPQPQARPSSGLSHHLSPPNMEPKLTEPA</sequence>
<keyword evidence="3" id="KW-1185">Reference proteome</keyword>
<name>A0ABR2U5F5_9ROSI</name>
<comment type="caution">
    <text evidence="2">The sequence shown here is derived from an EMBL/GenBank/DDBJ whole genome shotgun (WGS) entry which is preliminary data.</text>
</comment>
<feature type="compositionally biased region" description="Low complexity" evidence="1">
    <location>
        <begin position="103"/>
        <end position="114"/>
    </location>
</feature>
<proteinExistence type="predicted"/>
<evidence type="ECO:0000313" key="3">
    <source>
        <dbReference type="Proteomes" id="UP001396334"/>
    </source>
</evidence>
<gene>
    <name evidence="2" type="ORF">V6N11_058842</name>
</gene>
<accession>A0ABR2U5F5</accession>
<feature type="region of interest" description="Disordered" evidence="1">
    <location>
        <begin position="90"/>
        <end position="124"/>
    </location>
</feature>
<dbReference type="EMBL" id="JBBPBN010000002">
    <property type="protein sequence ID" value="KAK9044952.1"/>
    <property type="molecule type" value="Genomic_DNA"/>
</dbReference>